<dbReference type="Proteomes" id="UP000179734">
    <property type="component" value="Unassembled WGS sequence"/>
</dbReference>
<name>A0A1S1NBT6_9MYCO</name>
<dbReference type="SUPFAM" id="SSF47413">
    <property type="entry name" value="lambda repressor-like DNA-binding domains"/>
    <property type="match status" value="2"/>
</dbReference>
<organism evidence="1 2">
    <name type="scientific">Mycobacterium talmoniae</name>
    <dbReference type="NCBI Taxonomy" id="1858794"/>
    <lineage>
        <taxon>Bacteria</taxon>
        <taxon>Bacillati</taxon>
        <taxon>Actinomycetota</taxon>
        <taxon>Actinomycetes</taxon>
        <taxon>Mycobacteriales</taxon>
        <taxon>Mycobacteriaceae</taxon>
        <taxon>Mycobacterium</taxon>
    </lineage>
</organism>
<protein>
    <submittedName>
        <fullName evidence="1">Transcriptional regulator</fullName>
    </submittedName>
</protein>
<dbReference type="AlphaFoldDB" id="A0A1S1NBT6"/>
<dbReference type="GO" id="GO:0003677">
    <property type="term" value="F:DNA binding"/>
    <property type="evidence" value="ECO:0007669"/>
    <property type="project" value="InterPro"/>
</dbReference>
<gene>
    <name evidence="1" type="ORF">BKN37_22415</name>
</gene>
<evidence type="ECO:0000313" key="2">
    <source>
        <dbReference type="Proteomes" id="UP000179734"/>
    </source>
</evidence>
<proteinExistence type="predicted"/>
<comment type="caution">
    <text evidence="1">The sequence shown here is derived from an EMBL/GenBank/DDBJ whole genome shotgun (WGS) entry which is preliminary data.</text>
</comment>
<dbReference type="InterPro" id="IPR010982">
    <property type="entry name" value="Lambda_DNA-bd_dom_sf"/>
</dbReference>
<keyword evidence="2" id="KW-1185">Reference proteome</keyword>
<sequence length="243" mass="25941">MRTRSGIDDTTETDIDPGVLRAGAAAASRRRELEITQRNLAKYKIINAGALIAFEKGRSWPRERTRAKLEEVLQWPAGTIEQIRNGGAVPGADTAHPSDEGQASLIVDAAEVAMKTFAAAVDALPPSDSPEFPERISVIVADLRELEDVVARAARRTQGAPALALTLSAVRRRYDELMKRAAAAPGATLGQRLYAARRRADLSVAETANAAGLPPELIAAVEAEQSVSEADASRINALIDQLS</sequence>
<reference evidence="1 2" key="1">
    <citation type="submission" date="2016-10" db="EMBL/GenBank/DDBJ databases">
        <title>Genome sequence of Mycobacterium talmonii.</title>
        <authorList>
            <person name="Greninger A.L."/>
            <person name="Elliott B."/>
            <person name="Vasireddy S."/>
            <person name="Vasireddy R."/>
        </authorList>
    </citation>
    <scope>NUCLEOTIDE SEQUENCE [LARGE SCALE GENOMIC DNA]</scope>
    <source>
        <strain evidence="2">NE-TNMC-100812</strain>
    </source>
</reference>
<evidence type="ECO:0000313" key="1">
    <source>
        <dbReference type="EMBL" id="OHU97023.1"/>
    </source>
</evidence>
<dbReference type="EMBL" id="MLQM01000173">
    <property type="protein sequence ID" value="OHU97023.1"/>
    <property type="molecule type" value="Genomic_DNA"/>
</dbReference>
<accession>A0A1S1NBT6</accession>